<dbReference type="AlphaFoldDB" id="A0A194VU14"/>
<accession>A0A194VU14</accession>
<evidence type="ECO:0000313" key="7">
    <source>
        <dbReference type="EMBL" id="KUI67413.1"/>
    </source>
</evidence>
<feature type="transmembrane region" description="Helical" evidence="6">
    <location>
        <begin position="513"/>
        <end position="533"/>
    </location>
</feature>
<feature type="region of interest" description="Disordered" evidence="5">
    <location>
        <begin position="1"/>
        <end position="46"/>
    </location>
</feature>
<proteinExistence type="predicted"/>
<dbReference type="SUPFAM" id="SSF144083">
    <property type="entry name" value="Magnesium transport protein CorA, transmembrane region"/>
    <property type="match status" value="1"/>
</dbReference>
<evidence type="ECO:0000256" key="6">
    <source>
        <dbReference type="SAM" id="Phobius"/>
    </source>
</evidence>
<dbReference type="Proteomes" id="UP000078559">
    <property type="component" value="Chromosome 3"/>
</dbReference>
<evidence type="ECO:0000256" key="4">
    <source>
        <dbReference type="ARBA" id="ARBA00023136"/>
    </source>
</evidence>
<dbReference type="EMBL" id="CM003100">
    <property type="protein sequence ID" value="KUI67413.1"/>
    <property type="molecule type" value="Genomic_DNA"/>
</dbReference>
<evidence type="ECO:0000256" key="2">
    <source>
        <dbReference type="ARBA" id="ARBA00022692"/>
    </source>
</evidence>
<evidence type="ECO:0000256" key="1">
    <source>
        <dbReference type="ARBA" id="ARBA00004141"/>
    </source>
</evidence>
<protein>
    <recommendedName>
        <fullName evidence="9">Magnesium transport protein CorA</fullName>
    </recommendedName>
</protein>
<evidence type="ECO:0008006" key="9">
    <source>
        <dbReference type="Google" id="ProtNLM"/>
    </source>
</evidence>
<evidence type="ECO:0000256" key="3">
    <source>
        <dbReference type="ARBA" id="ARBA00022989"/>
    </source>
</evidence>
<feature type="transmembrane region" description="Helical" evidence="6">
    <location>
        <begin position="545"/>
        <end position="565"/>
    </location>
</feature>
<sequence>MSSDSQVHGSKLFGGGSVSFSSSTNTSSIASDPNKKGHRVIPLTTNPHPGDPFFVGTIYHREESTRDVEKDEPYLRHIENLSKQWPRLAYLADFMRAGTVPKRANGLLAQEILERQNKVKVALLDFSDPDNITQKTCENGVDLASLLAQHRLESLNKLNRVFIVEDLSRTVIEQLGAALDIDPSFFRAHLEDHTWFNIKDDWVEMPELESQAHKRSFVTIRYMQPRFFENSTVSQAAKEQAGKWNVLRRIDFQGQVKSGQNAWWEDSPHEVGLVRRKVSIWSCKQGNNWTGVILVDPCIREGKLLWNGYGRLEAPPKMSTFEPSVVRHPEMPIFDSLLSCISTLSSEDRARLVVDPGHITSHVYPMVFAEILVTLQYTFTGLFQIEWQLDSERSRQVKDLDTALNNLHKWQRRLPYYTGWVRDAIIGLEGRYELWEQLAVPSFFAAVNSGETLLRAHTTHLSSVWQASLRRDFVSLFVQLQALQLRADKIMQMAVAILSVEEGKKAITESRNIGRITYLAFVFVPLSFVTSFLSMNSDITSTSALVYYIFFAVAVPVSIIVLFLATYWNKIMLWRETCKIAKKVWTKKLPVRGR</sequence>
<evidence type="ECO:0000256" key="5">
    <source>
        <dbReference type="SAM" id="MobiDB-lite"/>
    </source>
</evidence>
<reference evidence="7" key="1">
    <citation type="submission" date="2014-12" db="EMBL/GenBank/DDBJ databases">
        <title>Genome Sequence of Valsa Canker Pathogens Uncovers a Specific Adaption of Colonization on Woody Bark.</title>
        <authorList>
            <person name="Yin Z."/>
            <person name="Liu H."/>
            <person name="Gao X."/>
            <person name="Li Z."/>
            <person name="Song N."/>
            <person name="Ke X."/>
            <person name="Dai Q."/>
            <person name="Wu Y."/>
            <person name="Sun Y."/>
            <person name="Xu J.-R."/>
            <person name="Kang Z.K."/>
            <person name="Wang L."/>
            <person name="Huang L."/>
        </authorList>
    </citation>
    <scope>NUCLEOTIDE SEQUENCE [LARGE SCALE GENOMIC DNA]</scope>
    <source>
        <strain evidence="7">03-8</strain>
    </source>
</reference>
<name>A0A194VU14_CYTMA</name>
<keyword evidence="3 6" id="KW-1133">Transmembrane helix</keyword>
<organism evidence="7 8">
    <name type="scientific">Cytospora mali</name>
    <name type="common">Apple Valsa canker fungus</name>
    <name type="synonym">Valsa mali</name>
    <dbReference type="NCBI Taxonomy" id="578113"/>
    <lineage>
        <taxon>Eukaryota</taxon>
        <taxon>Fungi</taxon>
        <taxon>Dikarya</taxon>
        <taxon>Ascomycota</taxon>
        <taxon>Pezizomycotina</taxon>
        <taxon>Sordariomycetes</taxon>
        <taxon>Sordariomycetidae</taxon>
        <taxon>Diaporthales</taxon>
        <taxon>Cytosporaceae</taxon>
        <taxon>Cytospora</taxon>
    </lineage>
</organism>
<gene>
    <name evidence="7" type="ORF">VM1G_03137</name>
</gene>
<dbReference type="Gene3D" id="1.20.58.340">
    <property type="entry name" value="Magnesium transport protein CorA, transmembrane region"/>
    <property type="match status" value="1"/>
</dbReference>
<keyword evidence="8" id="KW-1185">Reference proteome</keyword>
<comment type="subcellular location">
    <subcellularLocation>
        <location evidence="1">Membrane</location>
        <topology evidence="1">Multi-pass membrane protein</topology>
    </subcellularLocation>
</comment>
<keyword evidence="4 6" id="KW-0472">Membrane</keyword>
<dbReference type="InterPro" id="IPR045863">
    <property type="entry name" value="CorA_TM1_TM2"/>
</dbReference>
<dbReference type="GO" id="GO:0016020">
    <property type="term" value="C:membrane"/>
    <property type="evidence" value="ECO:0007669"/>
    <property type="project" value="UniProtKB-SubCell"/>
</dbReference>
<keyword evidence="2 6" id="KW-0812">Transmembrane</keyword>
<feature type="compositionally biased region" description="Low complexity" evidence="5">
    <location>
        <begin position="18"/>
        <end position="31"/>
    </location>
</feature>
<dbReference type="OrthoDB" id="3231000at2759"/>
<evidence type="ECO:0000313" key="8">
    <source>
        <dbReference type="Proteomes" id="UP000078559"/>
    </source>
</evidence>